<protein>
    <submittedName>
        <fullName evidence="2">Uncharacterized protein</fullName>
    </submittedName>
</protein>
<dbReference type="PRINTS" id="PR00081">
    <property type="entry name" value="GDHRDH"/>
</dbReference>
<dbReference type="EMBL" id="JAKJXP020000025">
    <property type="protein sequence ID" value="KAK7753851.1"/>
    <property type="molecule type" value="Genomic_DNA"/>
</dbReference>
<reference evidence="2 3" key="1">
    <citation type="submission" date="2024-02" db="EMBL/GenBank/DDBJ databases">
        <title>De novo assembly and annotation of 12 fungi associated with fruit tree decline syndrome in Ontario, Canada.</title>
        <authorList>
            <person name="Sulman M."/>
            <person name="Ellouze W."/>
            <person name="Ilyukhin E."/>
        </authorList>
    </citation>
    <scope>NUCLEOTIDE SEQUENCE [LARGE SCALE GENOMIC DNA]</scope>
    <source>
        <strain evidence="2 3">M11/M66-122</strain>
    </source>
</reference>
<keyword evidence="3" id="KW-1185">Reference proteome</keyword>
<gene>
    <name evidence="2" type="ORF">SLS62_004217</name>
</gene>
<dbReference type="Pfam" id="PF00106">
    <property type="entry name" value="adh_short"/>
    <property type="match status" value="1"/>
</dbReference>
<evidence type="ECO:0000256" key="1">
    <source>
        <dbReference type="ARBA" id="ARBA00023002"/>
    </source>
</evidence>
<dbReference type="InterPro" id="IPR036291">
    <property type="entry name" value="NAD(P)-bd_dom_sf"/>
</dbReference>
<dbReference type="Proteomes" id="UP001320420">
    <property type="component" value="Unassembled WGS sequence"/>
</dbReference>
<dbReference type="SUPFAM" id="SSF51735">
    <property type="entry name" value="NAD(P)-binding Rossmann-fold domains"/>
    <property type="match status" value="1"/>
</dbReference>
<dbReference type="InterPro" id="IPR002347">
    <property type="entry name" value="SDR_fam"/>
</dbReference>
<evidence type="ECO:0000313" key="3">
    <source>
        <dbReference type="Proteomes" id="UP001320420"/>
    </source>
</evidence>
<comment type="caution">
    <text evidence="2">The sequence shown here is derived from an EMBL/GenBank/DDBJ whole genome shotgun (WGS) entry which is preliminary data.</text>
</comment>
<dbReference type="AlphaFoldDB" id="A0AAN9UTV3"/>
<accession>A0AAN9UTV3</accession>
<keyword evidence="1" id="KW-0560">Oxidoreductase</keyword>
<evidence type="ECO:0000313" key="2">
    <source>
        <dbReference type="EMBL" id="KAK7753851.1"/>
    </source>
</evidence>
<dbReference type="PANTHER" id="PTHR43157:SF22">
    <property type="entry name" value="SHORT-CHAIN DEHYDROGENASE_REDUCTASE PHMF"/>
    <property type="match status" value="1"/>
</dbReference>
<dbReference type="PANTHER" id="PTHR43157">
    <property type="entry name" value="PHOSPHATIDYLINOSITOL-GLYCAN BIOSYNTHESIS CLASS F PROTEIN-RELATED"/>
    <property type="match status" value="1"/>
</dbReference>
<dbReference type="GO" id="GO:0016491">
    <property type="term" value="F:oxidoreductase activity"/>
    <property type="evidence" value="ECO:0007669"/>
    <property type="project" value="UniProtKB-KW"/>
</dbReference>
<name>A0AAN9UTV3_9PEZI</name>
<organism evidence="2 3">
    <name type="scientific">Diatrype stigma</name>
    <dbReference type="NCBI Taxonomy" id="117547"/>
    <lineage>
        <taxon>Eukaryota</taxon>
        <taxon>Fungi</taxon>
        <taxon>Dikarya</taxon>
        <taxon>Ascomycota</taxon>
        <taxon>Pezizomycotina</taxon>
        <taxon>Sordariomycetes</taxon>
        <taxon>Xylariomycetidae</taxon>
        <taxon>Xylariales</taxon>
        <taxon>Diatrypaceae</taxon>
        <taxon>Diatrype</taxon>
    </lineage>
</organism>
<sequence>MGLLGQMRLKWNPIPLPPAGAYEGQTVLVTGGTSGLGLAAAAHFVELGAREVIITSRSAARADDALRALERQTSGRSRGIVRVEALDMASYESVVALAARVRRVAAGRGGIDYVVLNAGTFGVDYTAAGEGWEQNLQVNVLSTVLLGLLLPWMKEERANRAAPAHLGIVGSGQHVDPDIGTWATWATAAEGGVLRHLNRPENFPGPTRMYAATKLMVTYAAAELAGRARGPDGRPQVIVNTMCPGVVKTDLARHFAEKYAGFVVVTAVFQGLFGKSAADGARTYVAAGLTEEDEHVSTLLYLILT</sequence>
<proteinExistence type="predicted"/>
<dbReference type="Gene3D" id="3.40.50.720">
    <property type="entry name" value="NAD(P)-binding Rossmann-like Domain"/>
    <property type="match status" value="1"/>
</dbReference>